<keyword evidence="2" id="KW-1185">Reference proteome</keyword>
<dbReference type="RefSeq" id="WP_114594684.1">
    <property type="nucleotide sequence ID" value="NZ_CP031166.1"/>
</dbReference>
<reference evidence="1 2" key="1">
    <citation type="submission" date="2018-09" db="EMBL/GenBank/DDBJ databases">
        <title>Complete genome sequence of Euzebya sp. DY32-46 isolated from seawater of Pacific Ocean.</title>
        <authorList>
            <person name="Xu L."/>
            <person name="Wu Y.-H."/>
            <person name="Xu X.-W."/>
        </authorList>
    </citation>
    <scope>NUCLEOTIDE SEQUENCE [LARGE SCALE GENOMIC DNA]</scope>
    <source>
        <strain evidence="1 2">DY32-46</strain>
        <plasmid evidence="2">pedy32-46i</plasmid>
    </source>
</reference>
<gene>
    <name evidence="1" type="ORF">DVS28_b0334</name>
</gene>
<geneLocation type="plasmid" evidence="2">
    <name>pedy32-46i</name>
</geneLocation>
<organism evidence="1 2">
    <name type="scientific">Euzebya pacifica</name>
    <dbReference type="NCBI Taxonomy" id="1608957"/>
    <lineage>
        <taxon>Bacteria</taxon>
        <taxon>Bacillati</taxon>
        <taxon>Actinomycetota</taxon>
        <taxon>Nitriliruptoria</taxon>
        <taxon>Euzebyales</taxon>
    </lineage>
</organism>
<sequence>MPVSVPSLTMGAAVPFAVQLRHQPVWAAATALLLDRTVATICCTAVTPWPITALIHRLLGAVPAGEVVWTHELSAADAHALAGALSGDDRPGSAAGWAWQVSCLLEAADSSGDRQQVVELTGLLARGGFDRDGTPSN</sequence>
<accession>A0A346Y6K7</accession>
<proteinExistence type="predicted"/>
<evidence type="ECO:0000313" key="1">
    <source>
        <dbReference type="EMBL" id="AXV10104.1"/>
    </source>
</evidence>
<keyword evidence="1" id="KW-0614">Plasmid</keyword>
<dbReference type="AlphaFoldDB" id="A0A346Y6K7"/>
<name>A0A346Y6K7_9ACTN</name>
<dbReference type="EMBL" id="CP031166">
    <property type="protein sequence ID" value="AXV10104.1"/>
    <property type="molecule type" value="Genomic_DNA"/>
</dbReference>
<protein>
    <submittedName>
        <fullName evidence="1">Uncharacterized protein</fullName>
    </submittedName>
</protein>
<evidence type="ECO:0000313" key="2">
    <source>
        <dbReference type="Proteomes" id="UP000264006"/>
    </source>
</evidence>
<dbReference type="KEGG" id="euz:DVS28_b0334"/>
<dbReference type="Proteomes" id="UP000264006">
    <property type="component" value="Plasmid pEDY32-46I"/>
</dbReference>